<dbReference type="SUPFAM" id="SSF54106">
    <property type="entry name" value="LysM domain"/>
    <property type="match status" value="2"/>
</dbReference>
<dbReference type="EMBL" id="CP045921">
    <property type="protein sequence ID" value="QHN43058.1"/>
    <property type="molecule type" value="Genomic_DNA"/>
</dbReference>
<dbReference type="Gene3D" id="3.90.1720.10">
    <property type="entry name" value="endopeptidase domain like (from Nostoc punctiforme)"/>
    <property type="match status" value="1"/>
</dbReference>
<dbReference type="GO" id="GO:0016787">
    <property type="term" value="F:hydrolase activity"/>
    <property type="evidence" value="ECO:0007669"/>
    <property type="project" value="UniProtKB-KW"/>
</dbReference>
<dbReference type="Pfam" id="PF01476">
    <property type="entry name" value="LysM"/>
    <property type="match status" value="2"/>
</dbReference>
<dbReference type="InterPro" id="IPR007921">
    <property type="entry name" value="CHAP_dom"/>
</dbReference>
<accession>A0A857MLS9</accession>
<proteinExistence type="predicted"/>
<keyword evidence="2" id="KW-0378">Hydrolase</keyword>
<evidence type="ECO:0000259" key="5">
    <source>
        <dbReference type="PROSITE" id="PS51782"/>
    </source>
</evidence>
<gene>
    <name evidence="6" type="ORF">GII36_04340</name>
</gene>
<organism evidence="6 7">
    <name type="scientific">Candidatus Mycosynbacter amalyticus</name>
    <dbReference type="NCBI Taxonomy" id="2665156"/>
    <lineage>
        <taxon>Bacteria</taxon>
        <taxon>Candidatus Saccharimonadota</taxon>
        <taxon>Candidatus Saccharimonadota incertae sedis</taxon>
        <taxon>Candidatus Mycosynbacter</taxon>
    </lineage>
</organism>
<feature type="region of interest" description="Disordered" evidence="3">
    <location>
        <begin position="138"/>
        <end position="164"/>
    </location>
</feature>
<dbReference type="PROSITE" id="PS51782">
    <property type="entry name" value="LYSM"/>
    <property type="match status" value="1"/>
</dbReference>
<dbReference type="AlphaFoldDB" id="A0A857MLS9"/>
<feature type="compositionally biased region" description="Low complexity" evidence="3">
    <location>
        <begin position="142"/>
        <end position="154"/>
    </location>
</feature>
<evidence type="ECO:0000259" key="4">
    <source>
        <dbReference type="PROSITE" id="PS50911"/>
    </source>
</evidence>
<sequence length="286" mass="30119">MPVAPNVANLSTSLQAKQEIAQTDDTVIAKPQIVQPTADNRTITSYKAQTGDTVQSIAEAHNLSPQTVKWANNLQSDAVEAGRDVVILPVDGVLYTTKDGDSVQSIADQMKTQPERIVSFNDLEVNGIHGNMQLIVPGGQKPADPASTPAAASTQMSNGQSTGSFSSTAGLANASASVGNRYAFGNCTWYAYERRAQLGRPIGSFWGNASTWAINAQAAGFTVNKTPAPGAILQNGGGYAGYGHVAIVETINGDSFTISEMNYAGFNVVSSRTIPMSQASNYNFIH</sequence>
<dbReference type="SUPFAM" id="SSF54001">
    <property type="entry name" value="Cysteine proteinases"/>
    <property type="match status" value="1"/>
</dbReference>
<dbReference type="CDD" id="cd00118">
    <property type="entry name" value="LysM"/>
    <property type="match status" value="1"/>
</dbReference>
<feature type="domain" description="Peptidase C51" evidence="4">
    <location>
        <begin position="162"/>
        <end position="286"/>
    </location>
</feature>
<dbReference type="KEGG" id="mama:GII36_04340"/>
<dbReference type="InterPro" id="IPR038765">
    <property type="entry name" value="Papain-like_cys_pep_sf"/>
</dbReference>
<evidence type="ECO:0000256" key="3">
    <source>
        <dbReference type="SAM" id="MobiDB-lite"/>
    </source>
</evidence>
<keyword evidence="1" id="KW-0732">Signal</keyword>
<evidence type="ECO:0000313" key="6">
    <source>
        <dbReference type="EMBL" id="QHN43058.1"/>
    </source>
</evidence>
<evidence type="ECO:0000256" key="2">
    <source>
        <dbReference type="ARBA" id="ARBA00022801"/>
    </source>
</evidence>
<dbReference type="Proteomes" id="UP001059824">
    <property type="component" value="Chromosome"/>
</dbReference>
<evidence type="ECO:0000256" key="1">
    <source>
        <dbReference type="ARBA" id="ARBA00022729"/>
    </source>
</evidence>
<protein>
    <submittedName>
        <fullName evidence="6">CHAP domain-containing protein</fullName>
    </submittedName>
</protein>
<feature type="domain" description="LysM" evidence="5">
    <location>
        <begin position="44"/>
        <end position="87"/>
    </location>
</feature>
<name>A0A857MLS9_9BACT</name>
<dbReference type="InterPro" id="IPR036779">
    <property type="entry name" value="LysM_dom_sf"/>
</dbReference>
<dbReference type="PROSITE" id="PS50911">
    <property type="entry name" value="CHAP"/>
    <property type="match status" value="1"/>
</dbReference>
<dbReference type="InterPro" id="IPR018392">
    <property type="entry name" value="LysM"/>
</dbReference>
<feature type="compositionally biased region" description="Polar residues" evidence="3">
    <location>
        <begin position="155"/>
        <end position="164"/>
    </location>
</feature>
<evidence type="ECO:0000313" key="7">
    <source>
        <dbReference type="Proteomes" id="UP001059824"/>
    </source>
</evidence>
<dbReference type="Gene3D" id="3.10.350.10">
    <property type="entry name" value="LysM domain"/>
    <property type="match status" value="2"/>
</dbReference>
<dbReference type="Pfam" id="PF05257">
    <property type="entry name" value="CHAP"/>
    <property type="match status" value="1"/>
</dbReference>
<dbReference type="SMART" id="SM00257">
    <property type="entry name" value="LysM"/>
    <property type="match status" value="2"/>
</dbReference>
<reference evidence="6" key="1">
    <citation type="journal article" date="2021" name="Nat. Microbiol.">
        <title>Cocultivation of an ultrasmall environmental parasitic bacterium with lytic ability against bacteria associated with wastewater foams.</title>
        <authorList>
            <person name="Batinovic S."/>
            <person name="Rose J.J.A."/>
            <person name="Ratcliffe J."/>
            <person name="Seviour R.J."/>
            <person name="Petrovski S."/>
        </authorList>
    </citation>
    <scope>NUCLEOTIDE SEQUENCE</scope>
    <source>
        <strain evidence="6">JR1</strain>
    </source>
</reference>
<keyword evidence="7" id="KW-1185">Reference proteome</keyword>